<dbReference type="Proteomes" id="UP000077623">
    <property type="component" value="Unassembled WGS sequence"/>
</dbReference>
<reference evidence="2" key="1">
    <citation type="submission" date="2016-04" db="EMBL/GenBank/DDBJ databases">
        <authorList>
            <person name="Quiroz-Castaneda R.E."/>
            <person name="Martinez-Ocampo F."/>
        </authorList>
    </citation>
    <scope>NUCLEOTIDE SEQUENCE [LARGE SCALE GENOMIC DNA]</scope>
    <source>
        <strain evidence="2">INIFAP01</strain>
    </source>
</reference>
<protein>
    <recommendedName>
        <fullName evidence="3">DNA polymerase III delta N-terminal domain-containing protein</fullName>
    </recommendedName>
</protein>
<gene>
    <name evidence="1" type="ORF">A6V39_04845</name>
</gene>
<name>A0A1A9QBN9_9MOLU</name>
<evidence type="ECO:0000313" key="2">
    <source>
        <dbReference type="Proteomes" id="UP000077623"/>
    </source>
</evidence>
<proteinExistence type="predicted"/>
<comment type="caution">
    <text evidence="1">The sequence shown here is derived from an EMBL/GenBank/DDBJ whole genome shotgun (WGS) entry which is preliminary data.</text>
</comment>
<dbReference type="AlphaFoldDB" id="A0A1A9QBN9"/>
<sequence length="304" mass="36557">MLQFYYSSDLGLLDDKAEEFKKVFPKARSIRRPTIEELNIFLLQVDLFNDDQNYIIEDFVESCIKLENFLRSIKHENLNVLFLHKVDTEIYLNNSFKELFHNKDFKVVKLTEKTKRGYIDSKLKKHLVKLPKEQLKYIKDKLPPSASVIRDFVFNLSLLGEINQENIETLLKDPREDLNYYNFFAVYLSGKDYEWMLFLNKLQDDEIKKFIHPFAHKLLDFKSYLELKIKGYSLEEIALKLGTKEYFLKTYERIYDMRGSKILEWYKDFIIELYSLLISLKYSFNTNLSLLKFFLIKKNLELEE</sequence>
<organism evidence="1 2">
    <name type="scientific">Candidatus Mycoplasma haematobovis</name>
    <dbReference type="NCBI Taxonomy" id="432608"/>
    <lineage>
        <taxon>Bacteria</taxon>
        <taxon>Bacillati</taxon>
        <taxon>Mycoplasmatota</taxon>
        <taxon>Mollicutes</taxon>
        <taxon>Mycoplasmataceae</taxon>
        <taxon>Mycoplasma</taxon>
    </lineage>
</organism>
<dbReference type="STRING" id="432608.A6V39_04845"/>
<keyword evidence="2" id="KW-1185">Reference proteome</keyword>
<accession>A0A1A9QBN9</accession>
<dbReference type="RefSeq" id="WP_187150601.1">
    <property type="nucleotide sequence ID" value="NZ_LWUJ01000013.1"/>
</dbReference>
<evidence type="ECO:0008006" key="3">
    <source>
        <dbReference type="Google" id="ProtNLM"/>
    </source>
</evidence>
<evidence type="ECO:0000313" key="1">
    <source>
        <dbReference type="EMBL" id="OAL09873.1"/>
    </source>
</evidence>
<dbReference type="EMBL" id="LWUJ01000013">
    <property type="protein sequence ID" value="OAL09873.1"/>
    <property type="molecule type" value="Genomic_DNA"/>
</dbReference>